<accession>K5E0R1</accession>
<dbReference type="AlphaFoldDB" id="K5E0R1"/>
<protein>
    <submittedName>
        <fullName evidence="1">Uncharacterized protein</fullName>
    </submittedName>
</protein>
<dbReference type="PATRIC" id="fig|993517.3.peg.5811"/>
<evidence type="ECO:0000313" key="2">
    <source>
        <dbReference type="Proteomes" id="UP000007993"/>
    </source>
</evidence>
<gene>
    <name evidence="1" type="ORF">RBSH_05369</name>
</gene>
<reference evidence="1 2" key="1">
    <citation type="journal article" date="2013" name="Mar. Genomics">
        <title>Expression of sulfatases in Rhodopirellula baltica and the diversity of sulfatases in the genus Rhodopirellula.</title>
        <authorList>
            <person name="Wegner C.E."/>
            <person name="Richter-Heitmann T."/>
            <person name="Klindworth A."/>
            <person name="Klockow C."/>
            <person name="Richter M."/>
            <person name="Achstetter T."/>
            <person name="Glockner F.O."/>
            <person name="Harder J."/>
        </authorList>
    </citation>
    <scope>NUCLEOTIDE SEQUENCE [LARGE SCALE GENOMIC DNA]</scope>
    <source>
        <strain evidence="1 2">SH28</strain>
    </source>
</reference>
<sequence length="44" mass="5056">MLNWPLLLGRGATMLQVLFHPSLPIPWGGREDRHRLCFIAIEIS</sequence>
<evidence type="ECO:0000313" key="1">
    <source>
        <dbReference type="EMBL" id="EKJ99320.1"/>
    </source>
</evidence>
<dbReference type="EMBL" id="AMCW01000150">
    <property type="protein sequence ID" value="EKJ99320.1"/>
    <property type="molecule type" value="Genomic_DNA"/>
</dbReference>
<dbReference type="Proteomes" id="UP000007993">
    <property type="component" value="Unassembled WGS sequence"/>
</dbReference>
<organism evidence="1 2">
    <name type="scientific">Rhodopirellula baltica SH28</name>
    <dbReference type="NCBI Taxonomy" id="993517"/>
    <lineage>
        <taxon>Bacteria</taxon>
        <taxon>Pseudomonadati</taxon>
        <taxon>Planctomycetota</taxon>
        <taxon>Planctomycetia</taxon>
        <taxon>Pirellulales</taxon>
        <taxon>Pirellulaceae</taxon>
        <taxon>Rhodopirellula</taxon>
    </lineage>
</organism>
<proteinExistence type="predicted"/>
<name>K5E0R1_RHOBT</name>
<comment type="caution">
    <text evidence="1">The sequence shown here is derived from an EMBL/GenBank/DDBJ whole genome shotgun (WGS) entry which is preliminary data.</text>
</comment>